<dbReference type="InterPro" id="IPR003385">
    <property type="entry name" value="Glyco_hydro_77"/>
</dbReference>
<dbReference type="NCBIfam" id="NF011080">
    <property type="entry name" value="PRK14508.1-3"/>
    <property type="match status" value="1"/>
</dbReference>
<dbReference type="NCBIfam" id="TIGR00217">
    <property type="entry name" value="malQ"/>
    <property type="match status" value="1"/>
</dbReference>
<dbReference type="GO" id="GO:0005975">
    <property type="term" value="P:carbohydrate metabolic process"/>
    <property type="evidence" value="ECO:0007669"/>
    <property type="project" value="InterPro"/>
</dbReference>
<dbReference type="AlphaFoldDB" id="A0A2K9NDL1"/>
<evidence type="ECO:0000256" key="7">
    <source>
        <dbReference type="ARBA" id="ARBA00023277"/>
    </source>
</evidence>
<keyword evidence="12" id="KW-1185">Reference proteome</keyword>
<keyword evidence="7 10" id="KW-0119">Carbohydrate metabolism</keyword>
<dbReference type="EC" id="2.4.1.25" evidence="3 10"/>
<reference evidence="11 12" key="1">
    <citation type="submission" date="2017-12" db="EMBL/GenBank/DDBJ databases">
        <title>Genomes of bacteria within cyanobacterial aggregates.</title>
        <authorList>
            <person name="Cai H."/>
        </authorList>
    </citation>
    <scope>NUCLEOTIDE SEQUENCE [LARGE SCALE GENOMIC DNA]</scope>
    <source>
        <strain evidence="11 12">TH16</strain>
    </source>
</reference>
<organism evidence="11 12">
    <name type="scientific">Niveispirillum cyanobacteriorum</name>
    <dbReference type="NCBI Taxonomy" id="1612173"/>
    <lineage>
        <taxon>Bacteria</taxon>
        <taxon>Pseudomonadati</taxon>
        <taxon>Pseudomonadota</taxon>
        <taxon>Alphaproteobacteria</taxon>
        <taxon>Rhodospirillales</taxon>
        <taxon>Azospirillaceae</taxon>
        <taxon>Niveispirillum</taxon>
    </lineage>
</organism>
<evidence type="ECO:0000313" key="11">
    <source>
        <dbReference type="EMBL" id="AUN30265.1"/>
    </source>
</evidence>
<dbReference type="InterPro" id="IPR017853">
    <property type="entry name" value="GH"/>
</dbReference>
<evidence type="ECO:0000256" key="6">
    <source>
        <dbReference type="ARBA" id="ARBA00022679"/>
    </source>
</evidence>
<evidence type="ECO:0000256" key="10">
    <source>
        <dbReference type="RuleBase" id="RU361207"/>
    </source>
</evidence>
<evidence type="ECO:0000256" key="5">
    <source>
        <dbReference type="ARBA" id="ARBA00022676"/>
    </source>
</evidence>
<evidence type="ECO:0000256" key="8">
    <source>
        <dbReference type="ARBA" id="ARBA00031423"/>
    </source>
</evidence>
<name>A0A2K9NDL1_9PROT</name>
<evidence type="ECO:0000256" key="1">
    <source>
        <dbReference type="ARBA" id="ARBA00000439"/>
    </source>
</evidence>
<evidence type="ECO:0000256" key="2">
    <source>
        <dbReference type="ARBA" id="ARBA00005684"/>
    </source>
</evidence>
<dbReference type="KEGG" id="ncb:C0V82_08470"/>
<dbReference type="RefSeq" id="WP_102111962.1">
    <property type="nucleotide sequence ID" value="NZ_BMGN01000002.1"/>
</dbReference>
<dbReference type="EMBL" id="CP025611">
    <property type="protein sequence ID" value="AUN30265.1"/>
    <property type="molecule type" value="Genomic_DNA"/>
</dbReference>
<comment type="catalytic activity">
    <reaction evidence="1 10">
        <text>Transfers a segment of a (1-&gt;4)-alpha-D-glucan to a new position in an acceptor, which may be glucose or a (1-&gt;4)-alpha-D-glucan.</text>
        <dbReference type="EC" id="2.4.1.25"/>
    </reaction>
</comment>
<dbReference type="GO" id="GO:0004134">
    <property type="term" value="F:4-alpha-glucanotransferase activity"/>
    <property type="evidence" value="ECO:0007669"/>
    <property type="project" value="UniProtKB-EC"/>
</dbReference>
<evidence type="ECO:0000256" key="9">
    <source>
        <dbReference type="ARBA" id="ARBA00031501"/>
    </source>
</evidence>
<evidence type="ECO:0000256" key="3">
    <source>
        <dbReference type="ARBA" id="ARBA00012560"/>
    </source>
</evidence>
<dbReference type="Gene3D" id="3.20.20.80">
    <property type="entry name" value="Glycosidases"/>
    <property type="match status" value="1"/>
</dbReference>
<dbReference type="OrthoDB" id="9800174at2"/>
<protein>
    <recommendedName>
        <fullName evidence="4 10">4-alpha-glucanotransferase</fullName>
        <ecNumber evidence="3 10">2.4.1.25</ecNumber>
    </recommendedName>
    <alternativeName>
        <fullName evidence="8 10">Amylomaltase</fullName>
    </alternativeName>
    <alternativeName>
        <fullName evidence="9 10">Disproportionating enzyme</fullName>
    </alternativeName>
</protein>
<dbReference type="PANTHER" id="PTHR32438">
    <property type="entry name" value="4-ALPHA-GLUCANOTRANSFERASE DPE1, CHLOROPLASTIC/AMYLOPLASTIC"/>
    <property type="match status" value="1"/>
</dbReference>
<evidence type="ECO:0000313" key="12">
    <source>
        <dbReference type="Proteomes" id="UP000234752"/>
    </source>
</evidence>
<accession>A0A2K9NDL1</accession>
<dbReference type="PANTHER" id="PTHR32438:SF5">
    <property type="entry name" value="4-ALPHA-GLUCANOTRANSFERASE DPE1, CHLOROPLASTIC_AMYLOPLASTIC"/>
    <property type="match status" value="1"/>
</dbReference>
<dbReference type="SUPFAM" id="SSF51445">
    <property type="entry name" value="(Trans)glycosidases"/>
    <property type="match status" value="1"/>
</dbReference>
<dbReference type="Proteomes" id="UP000234752">
    <property type="component" value="Chromosome eg_1"/>
</dbReference>
<proteinExistence type="inferred from homology"/>
<gene>
    <name evidence="11" type="primary">malQ</name>
    <name evidence="11" type="ORF">C0V82_08470</name>
</gene>
<keyword evidence="5 10" id="KW-0328">Glycosyltransferase</keyword>
<sequence length="505" mass="56473">MMNIQRASGLLLHPTSLPGGHGIGDMGPAARAFLADMQAAGQSIWQILPLAPTSLGNSPYSALSSFAGNPLLISFDDLVRDGFADAAILSGLPGNEAERVDYDGVAASKLAALDIVAGNFLKRSSDDEEWGDFELFRARNDAEWLDDYALYTVLKAKHGGAAWLDWNALYASRDPIGIGEARHTLSFEIKKIKVQQFLFFRQWMALKKDANARGIRIMGDIPIFVAGDSADVWSRRDLFDLDGSGRPTIVAGVPPDYFSATGQRWGNPLYRWDAHRAEGFSWWHRRIAKTLETVDMVRIDHFRGFEAYWEIPAHEETAINGRWVPAPGYELFQSLKDRFGELPIIAEDLGVITPEVERLRDHFGFPGMRVLPFEWGDHFEPWHYDPNRYAAHSVFYTGTHDNDTILGWVAARGGLDSELGQRIRSYLNTDGRELHWDFIRFALGVNSELVITPVQDVLGLGTEGRMNVPGLPDGNWGWRLKPGQWTDDHADRLRDLTATAGRLPA</sequence>
<keyword evidence="6 10" id="KW-0808">Transferase</keyword>
<evidence type="ECO:0000256" key="4">
    <source>
        <dbReference type="ARBA" id="ARBA00020295"/>
    </source>
</evidence>
<comment type="similarity">
    <text evidence="2 10">Belongs to the disproportionating enzyme family.</text>
</comment>
<dbReference type="Pfam" id="PF02446">
    <property type="entry name" value="Glyco_hydro_77"/>
    <property type="match status" value="1"/>
</dbReference>